<evidence type="ECO:0000313" key="7">
    <source>
        <dbReference type="EMBL" id="CAF2964653.1"/>
    </source>
</evidence>
<dbReference type="Pfam" id="PF03114">
    <property type="entry name" value="BAR"/>
    <property type="match status" value="1"/>
</dbReference>
<evidence type="ECO:0000256" key="6">
    <source>
        <dbReference type="ARBA" id="ARBA00023136"/>
    </source>
</evidence>
<name>A0A7R8HAC5_LEPSM</name>
<dbReference type="Proteomes" id="UP000675881">
    <property type="component" value="Chromosome 6"/>
</dbReference>
<evidence type="ECO:0000256" key="2">
    <source>
        <dbReference type="ARBA" id="ARBA00004496"/>
    </source>
</evidence>
<evidence type="ECO:0000256" key="5">
    <source>
        <dbReference type="ARBA" id="ARBA00023054"/>
    </source>
</evidence>
<dbReference type="OrthoDB" id="446293at2759"/>
<keyword evidence="6" id="KW-0472">Membrane</keyword>
<dbReference type="Gene3D" id="1.20.1270.60">
    <property type="entry name" value="Arfaptin homology (AH) domain/BAR domain"/>
    <property type="match status" value="1"/>
</dbReference>
<dbReference type="GO" id="GO:0005737">
    <property type="term" value="C:cytoplasm"/>
    <property type="evidence" value="ECO:0007669"/>
    <property type="project" value="UniProtKB-SubCell"/>
</dbReference>
<dbReference type="PRINTS" id="PR01251">
    <property type="entry name" value="AMPHIPHYSIN"/>
</dbReference>
<dbReference type="InterPro" id="IPR027267">
    <property type="entry name" value="AH/BAR_dom_sf"/>
</dbReference>
<evidence type="ECO:0000256" key="1">
    <source>
        <dbReference type="ARBA" id="ARBA00004308"/>
    </source>
</evidence>
<dbReference type="InterPro" id="IPR004148">
    <property type="entry name" value="BAR_dom"/>
</dbReference>
<dbReference type="InterPro" id="IPR003005">
    <property type="entry name" value="Amphiphysin"/>
</dbReference>
<keyword evidence="8" id="KW-1185">Reference proteome</keyword>
<sequence>MAGRSIKLKNMAESKGANIARLVSKQAGRAKEKILQNLGKADRTTDDYFEEHLRNFNLQQNFASRLHKDISNYIRCVKATHAANKALMETLYDVYEHEWVGRDALNVQAQNSEMLWTDLVHKLSDQVLIPLNTYQSQFPEMRKKIDKRARKLIDYDKERHNVQQQQANPSRNEAKFAKSKEQMEIARRTYEILNTELLDELPALF</sequence>
<comment type="subcellular location">
    <subcellularLocation>
        <location evidence="2">Cytoplasm</location>
    </subcellularLocation>
    <subcellularLocation>
        <location evidence="1">Endomembrane system</location>
    </subcellularLocation>
</comment>
<dbReference type="SMART" id="SM00721">
    <property type="entry name" value="BAR"/>
    <property type="match status" value="1"/>
</dbReference>
<accession>A0A7R8HAC5</accession>
<keyword evidence="3" id="KW-0728">SH3 domain</keyword>
<keyword evidence="4" id="KW-0963">Cytoplasm</keyword>
<keyword evidence="5" id="KW-0175">Coiled coil</keyword>
<dbReference type="PANTHER" id="PTHR46514">
    <property type="entry name" value="AMPHIPHYSIN"/>
    <property type="match status" value="1"/>
</dbReference>
<evidence type="ECO:0000313" key="8">
    <source>
        <dbReference type="Proteomes" id="UP000675881"/>
    </source>
</evidence>
<dbReference type="SUPFAM" id="SSF103657">
    <property type="entry name" value="BAR/IMD domain-like"/>
    <property type="match status" value="1"/>
</dbReference>
<dbReference type="GO" id="GO:0005886">
    <property type="term" value="C:plasma membrane"/>
    <property type="evidence" value="ECO:0007669"/>
    <property type="project" value="TreeGrafter"/>
</dbReference>
<evidence type="ECO:0000256" key="4">
    <source>
        <dbReference type="ARBA" id="ARBA00022490"/>
    </source>
</evidence>
<dbReference type="GO" id="GO:0005543">
    <property type="term" value="F:phospholipid binding"/>
    <property type="evidence" value="ECO:0007669"/>
    <property type="project" value="TreeGrafter"/>
</dbReference>
<protein>
    <submittedName>
        <fullName evidence="7">AMPH</fullName>
    </submittedName>
</protein>
<organism evidence="7 8">
    <name type="scientific">Lepeophtheirus salmonis</name>
    <name type="common">Salmon louse</name>
    <name type="synonym">Caligus salmonis</name>
    <dbReference type="NCBI Taxonomy" id="72036"/>
    <lineage>
        <taxon>Eukaryota</taxon>
        <taxon>Metazoa</taxon>
        <taxon>Ecdysozoa</taxon>
        <taxon>Arthropoda</taxon>
        <taxon>Crustacea</taxon>
        <taxon>Multicrustacea</taxon>
        <taxon>Hexanauplia</taxon>
        <taxon>Copepoda</taxon>
        <taxon>Siphonostomatoida</taxon>
        <taxon>Caligidae</taxon>
        <taxon>Lepeophtheirus</taxon>
    </lineage>
</organism>
<gene>
    <name evidence="7" type="ORF">LSAA_11174</name>
</gene>
<dbReference type="PANTHER" id="PTHR46514:SF3">
    <property type="entry name" value="AMPHIPHYSIN"/>
    <property type="match status" value="1"/>
</dbReference>
<dbReference type="GO" id="GO:0012505">
    <property type="term" value="C:endomembrane system"/>
    <property type="evidence" value="ECO:0007669"/>
    <property type="project" value="UniProtKB-SubCell"/>
</dbReference>
<evidence type="ECO:0000256" key="3">
    <source>
        <dbReference type="ARBA" id="ARBA00022443"/>
    </source>
</evidence>
<dbReference type="EMBL" id="HG994585">
    <property type="protein sequence ID" value="CAF2964653.1"/>
    <property type="molecule type" value="Genomic_DNA"/>
</dbReference>
<proteinExistence type="predicted"/>
<dbReference type="FunFam" id="1.20.1270.60:FF:000013">
    <property type="entry name" value="Amphiphysin isoform 2"/>
    <property type="match status" value="1"/>
</dbReference>
<reference evidence="7" key="1">
    <citation type="submission" date="2021-02" db="EMBL/GenBank/DDBJ databases">
        <authorList>
            <person name="Bekaert M."/>
        </authorList>
    </citation>
    <scope>NUCLEOTIDE SEQUENCE</scope>
    <source>
        <strain evidence="7">IoA-00</strain>
    </source>
</reference>
<dbReference type="AlphaFoldDB" id="A0A7R8HAC5"/>
<dbReference type="PROSITE" id="PS51021">
    <property type="entry name" value="BAR"/>
    <property type="match status" value="1"/>
</dbReference>